<feature type="transmembrane region" description="Helical" evidence="2">
    <location>
        <begin position="362"/>
        <end position="385"/>
    </location>
</feature>
<evidence type="ECO:0000313" key="3">
    <source>
        <dbReference type="EMBL" id="GEA85155.1"/>
    </source>
</evidence>
<proteinExistence type="predicted"/>
<keyword evidence="4" id="KW-1185">Reference proteome</keyword>
<keyword evidence="2" id="KW-0472">Membrane</keyword>
<name>A0A4Y3KPQ3_9CELL</name>
<dbReference type="AlphaFoldDB" id="A0A4Y3KPQ3"/>
<evidence type="ECO:0000313" key="4">
    <source>
        <dbReference type="Proteomes" id="UP000320461"/>
    </source>
</evidence>
<comment type="caution">
    <text evidence="3">The sequence shown here is derived from an EMBL/GenBank/DDBJ whole genome shotgun (WGS) entry which is preliminary data.</text>
</comment>
<protein>
    <recommendedName>
        <fullName evidence="5">TFIIB-type domain-containing protein</fullName>
    </recommendedName>
</protein>
<evidence type="ECO:0008006" key="5">
    <source>
        <dbReference type="Google" id="ProtNLM"/>
    </source>
</evidence>
<dbReference type="Proteomes" id="UP000320461">
    <property type="component" value="Unassembled WGS sequence"/>
</dbReference>
<keyword evidence="2" id="KW-0812">Transmembrane</keyword>
<accession>A0A4Y3KPQ3</accession>
<reference evidence="3 4" key="1">
    <citation type="submission" date="2019-06" db="EMBL/GenBank/DDBJ databases">
        <title>Whole genome shotgun sequence of Cellulomonas gelida NBRC 3748.</title>
        <authorList>
            <person name="Hosoyama A."/>
            <person name="Uohara A."/>
            <person name="Ohji S."/>
            <person name="Ichikawa N."/>
        </authorList>
    </citation>
    <scope>NUCLEOTIDE SEQUENCE [LARGE SCALE GENOMIC DNA]</scope>
    <source>
        <strain evidence="3 4">NBRC 3748</strain>
    </source>
</reference>
<organism evidence="3 4">
    <name type="scientific">Cellulomonas gelida</name>
    <dbReference type="NCBI Taxonomy" id="1712"/>
    <lineage>
        <taxon>Bacteria</taxon>
        <taxon>Bacillati</taxon>
        <taxon>Actinomycetota</taxon>
        <taxon>Actinomycetes</taxon>
        <taxon>Micrococcales</taxon>
        <taxon>Cellulomonadaceae</taxon>
        <taxon>Cellulomonas</taxon>
    </lineage>
</organism>
<gene>
    <name evidence="3" type="ORF">CGE01nite_24060</name>
</gene>
<evidence type="ECO:0000256" key="2">
    <source>
        <dbReference type="SAM" id="Phobius"/>
    </source>
</evidence>
<dbReference type="PANTHER" id="PTHR37826">
    <property type="entry name" value="FLOTILLIN BAND_7_5 DOMAIN PROTEIN"/>
    <property type="match status" value="1"/>
</dbReference>
<feature type="region of interest" description="Disordered" evidence="1">
    <location>
        <begin position="1"/>
        <end position="38"/>
    </location>
</feature>
<dbReference type="EMBL" id="BJLQ01000027">
    <property type="protein sequence ID" value="GEA85155.1"/>
    <property type="molecule type" value="Genomic_DNA"/>
</dbReference>
<evidence type="ECO:0000256" key="1">
    <source>
        <dbReference type="SAM" id="MobiDB-lite"/>
    </source>
</evidence>
<sequence>MTHDSFAPPPLPQDTTAGPWTDTPSTDSTPTAATAGWGEDSAAVERGRCPVCGAALAYGAGSSALVCGSCGHRVEITHGDDESVSEHSFEQWLAHNDRYEVASIGGQVLACDGCGASTETKDVAGHCQFCGGNLVASSNPEGVIPPEGVLPFLVDSRAARDNFTKWVRSRWFAPGALKQVGDTESIRGTYLPHWTFDANTTSDYTGQRGEHYTEKQGDQEVRRTRWHHASGRIRNTFDDLLVPASTTLPRNRVAKLGPWTLGEVKPYKAEYLVGHSAVRYDVDPQAGYVEAKQTMDDEIRADVKRDIGGDEQRIHHIDTTYSQVMFKLILLPIWIATFMYAGKQWQVMVNANTGEVVGDRPYSVPKIVAAVVVGLVLAGVAFWLFNRDG</sequence>
<feature type="transmembrane region" description="Helical" evidence="2">
    <location>
        <begin position="324"/>
        <end position="342"/>
    </location>
</feature>
<keyword evidence="2" id="KW-1133">Transmembrane helix</keyword>
<dbReference type="PANTHER" id="PTHR37826:SF3">
    <property type="entry name" value="J DOMAIN-CONTAINING PROTEIN"/>
    <property type="match status" value="1"/>
</dbReference>
<feature type="compositionally biased region" description="Low complexity" evidence="1">
    <location>
        <begin position="21"/>
        <end position="34"/>
    </location>
</feature>
<dbReference type="RefSeq" id="WP_197080873.1">
    <property type="nucleotide sequence ID" value="NZ_BJLQ01000027.1"/>
</dbReference>